<comment type="caution">
    <text evidence="10">The sequence shown here is derived from an EMBL/GenBank/DDBJ whole genome shotgun (WGS) entry which is preliminary data.</text>
</comment>
<proteinExistence type="inferred from homology"/>
<dbReference type="GO" id="GO:0004713">
    <property type="term" value="F:protein tyrosine kinase activity"/>
    <property type="evidence" value="ECO:0007669"/>
    <property type="project" value="TreeGrafter"/>
</dbReference>
<dbReference type="Pfam" id="PF02706">
    <property type="entry name" value="Wzz"/>
    <property type="match status" value="1"/>
</dbReference>
<keyword evidence="4 8" id="KW-0812">Transmembrane</keyword>
<evidence type="ECO:0000256" key="1">
    <source>
        <dbReference type="ARBA" id="ARBA00004651"/>
    </source>
</evidence>
<evidence type="ECO:0000256" key="6">
    <source>
        <dbReference type="ARBA" id="ARBA00023136"/>
    </source>
</evidence>
<sequence length="249" mass="28494">MEEMDLEIKDILKILKNRWKVIVGITTIITLIVVVMSLFVIKPVYNVSTKVFIGKDATKDVKYDSNDIEMYQKLLKTYSELIKTNDLIENVINEKNLDITASAVNKTLVAMPRTDTQILEISYENNNNVLAKEVLEGIVDEFVKETKVLIPNGTVKVIESAKLPQYPVSPNYFKNISLSIFGGLIFGILLSFIMEYMDNTFKTKEQIEKVMGISVIGVIPWEDKKHRRYDDVHNRKENNKNLNSPACEN</sequence>
<gene>
    <name evidence="10" type="primary">cap8A_2</name>
    <name evidence="10" type="ORF">CLOSAC_36310</name>
</gene>
<dbReference type="STRING" id="169679.CSACC_28450"/>
<dbReference type="PANTHER" id="PTHR32309:SF13">
    <property type="entry name" value="FERRIC ENTEROBACTIN TRANSPORT PROTEIN FEPE"/>
    <property type="match status" value="1"/>
</dbReference>
<feature type="transmembrane region" description="Helical" evidence="8">
    <location>
        <begin position="21"/>
        <end position="41"/>
    </location>
</feature>
<keyword evidence="6 8" id="KW-0472">Membrane</keyword>
<dbReference type="GO" id="GO:0005886">
    <property type="term" value="C:plasma membrane"/>
    <property type="evidence" value="ECO:0007669"/>
    <property type="project" value="UniProtKB-SubCell"/>
</dbReference>
<comment type="similarity">
    <text evidence="2">Belongs to the CpsC/CapA family.</text>
</comment>
<dbReference type="EMBL" id="LZYZ01000007">
    <property type="protein sequence ID" value="OOM09350.1"/>
    <property type="molecule type" value="Genomic_DNA"/>
</dbReference>
<name>A0A1S8MYV4_CLOSA</name>
<dbReference type="RefSeq" id="WP_077866660.1">
    <property type="nucleotide sequence ID" value="NZ_LZYZ01000007.1"/>
</dbReference>
<evidence type="ECO:0000313" key="11">
    <source>
        <dbReference type="Proteomes" id="UP000191154"/>
    </source>
</evidence>
<protein>
    <submittedName>
        <fullName evidence="10">Capsular polysaccharide type 8 biosynthesis protein cap8A</fullName>
    </submittedName>
</protein>
<dbReference type="InterPro" id="IPR003856">
    <property type="entry name" value="LPS_length_determ_N"/>
</dbReference>
<dbReference type="Proteomes" id="UP000191154">
    <property type="component" value="Unassembled WGS sequence"/>
</dbReference>
<feature type="transmembrane region" description="Helical" evidence="8">
    <location>
        <begin position="176"/>
        <end position="194"/>
    </location>
</feature>
<reference evidence="10 11" key="1">
    <citation type="submission" date="2016-05" db="EMBL/GenBank/DDBJ databases">
        <title>Microbial solvent formation.</title>
        <authorList>
            <person name="Poehlein A."/>
            <person name="Montoya Solano J.D."/>
            <person name="Flitsch S."/>
            <person name="Krabben P."/>
            <person name="Duerre P."/>
            <person name="Daniel R."/>
        </authorList>
    </citation>
    <scope>NUCLEOTIDE SEQUENCE [LARGE SCALE GENOMIC DNA]</scope>
    <source>
        <strain evidence="10 11">L1-8</strain>
    </source>
</reference>
<evidence type="ECO:0000256" key="8">
    <source>
        <dbReference type="SAM" id="Phobius"/>
    </source>
</evidence>
<keyword evidence="5 8" id="KW-1133">Transmembrane helix</keyword>
<evidence type="ECO:0000256" key="7">
    <source>
        <dbReference type="SAM" id="MobiDB-lite"/>
    </source>
</evidence>
<accession>A0A1S8MYV4</accession>
<evidence type="ECO:0000256" key="2">
    <source>
        <dbReference type="ARBA" id="ARBA00006683"/>
    </source>
</evidence>
<organism evidence="10 11">
    <name type="scientific">Clostridium saccharobutylicum</name>
    <dbReference type="NCBI Taxonomy" id="169679"/>
    <lineage>
        <taxon>Bacteria</taxon>
        <taxon>Bacillati</taxon>
        <taxon>Bacillota</taxon>
        <taxon>Clostridia</taxon>
        <taxon>Eubacteriales</taxon>
        <taxon>Clostridiaceae</taxon>
        <taxon>Clostridium</taxon>
    </lineage>
</organism>
<dbReference type="PANTHER" id="PTHR32309">
    <property type="entry name" value="TYROSINE-PROTEIN KINASE"/>
    <property type="match status" value="1"/>
</dbReference>
<dbReference type="AlphaFoldDB" id="A0A1S8MYV4"/>
<evidence type="ECO:0000256" key="3">
    <source>
        <dbReference type="ARBA" id="ARBA00022475"/>
    </source>
</evidence>
<feature type="domain" description="Polysaccharide chain length determinant N-terminal" evidence="9">
    <location>
        <begin position="6"/>
        <end position="94"/>
    </location>
</feature>
<feature type="region of interest" description="Disordered" evidence="7">
    <location>
        <begin position="230"/>
        <end position="249"/>
    </location>
</feature>
<evidence type="ECO:0000259" key="9">
    <source>
        <dbReference type="Pfam" id="PF02706"/>
    </source>
</evidence>
<keyword evidence="3" id="KW-1003">Cell membrane</keyword>
<evidence type="ECO:0000256" key="5">
    <source>
        <dbReference type="ARBA" id="ARBA00022989"/>
    </source>
</evidence>
<evidence type="ECO:0000313" key="10">
    <source>
        <dbReference type="EMBL" id="OOM09350.1"/>
    </source>
</evidence>
<feature type="compositionally biased region" description="Basic and acidic residues" evidence="7">
    <location>
        <begin position="230"/>
        <end position="239"/>
    </location>
</feature>
<evidence type="ECO:0000256" key="4">
    <source>
        <dbReference type="ARBA" id="ARBA00022692"/>
    </source>
</evidence>
<dbReference type="InterPro" id="IPR050445">
    <property type="entry name" value="Bact_polysacc_biosynth/exp"/>
</dbReference>
<comment type="subcellular location">
    <subcellularLocation>
        <location evidence="1">Cell membrane</location>
        <topology evidence="1">Multi-pass membrane protein</topology>
    </subcellularLocation>
</comment>
<feature type="compositionally biased region" description="Polar residues" evidence="7">
    <location>
        <begin position="240"/>
        <end position="249"/>
    </location>
</feature>